<dbReference type="AlphaFoldDB" id="A0A0M0JA59"/>
<reference evidence="4" key="1">
    <citation type="journal article" date="2015" name="PLoS Genet.">
        <title>Genome Sequence and Transcriptome Analyses of Chrysochromulina tobin: Metabolic Tools for Enhanced Algal Fitness in the Prominent Order Prymnesiales (Haptophyceae).</title>
        <authorList>
            <person name="Hovde B.T."/>
            <person name="Deodato C.R."/>
            <person name="Hunsperger H.M."/>
            <person name="Ryken S.A."/>
            <person name="Yost W."/>
            <person name="Jha R.K."/>
            <person name="Patterson J."/>
            <person name="Monnat R.J. Jr."/>
            <person name="Barlow S.B."/>
            <person name="Starkenburg S.R."/>
            <person name="Cattolico R.A."/>
        </authorList>
    </citation>
    <scope>NUCLEOTIDE SEQUENCE</scope>
    <source>
        <strain evidence="4">CCMP291</strain>
    </source>
</reference>
<dbReference type="Proteomes" id="UP000037460">
    <property type="component" value="Unassembled WGS sequence"/>
</dbReference>
<sequence length="385" mass="42367">MDVDDAKTFEFSPLTLTFKDSDVENIFAQEQLMSQGIGTLGCCTFLVISIALRWNVEQITWQMRLIFFMSSVGFASNLVIGRLGHPKLEHKVVVRVGVANIVFGGLMFSMMAQWDLQSCLRESEGFEMASPCVVMTPAVFGFMAFGSTVIMLATHVMAFPLWARLAILMAGTGCYLSLEMALPHEVSLLTGSALFGDAVGYTLNRGAREGFSHRQREKAAAKEREREMQQLQTRNEQLQCEKERVNYERQLAEISFRSQVKAAFDVRSTAESTAQSEGSCEELKVFIAAAKAVTPVREEVELLAFLSDDRAAALWRTLRDAQIEVRSEACSTDGGDCGADGRRSVGAAADETRSSRGRAPFSLDTGVSSGGRSPLFRCIPDEQTN</sequence>
<evidence type="ECO:0000313" key="3">
    <source>
        <dbReference type="EMBL" id="KOO23459.1"/>
    </source>
</evidence>
<evidence type="ECO:0000256" key="1">
    <source>
        <dbReference type="SAM" id="MobiDB-lite"/>
    </source>
</evidence>
<feature type="transmembrane region" description="Helical" evidence="2">
    <location>
        <begin position="134"/>
        <end position="154"/>
    </location>
</feature>
<evidence type="ECO:0008006" key="5">
    <source>
        <dbReference type="Google" id="ProtNLM"/>
    </source>
</evidence>
<keyword evidence="2" id="KW-0812">Transmembrane</keyword>
<gene>
    <name evidence="3" type="ORF">Ctob_010663</name>
</gene>
<accession>A0A0M0JA59</accession>
<feature type="compositionally biased region" description="Basic and acidic residues" evidence="1">
    <location>
        <begin position="212"/>
        <end position="228"/>
    </location>
</feature>
<dbReference type="EMBL" id="JWZX01003189">
    <property type="protein sequence ID" value="KOO23459.1"/>
    <property type="molecule type" value="Genomic_DNA"/>
</dbReference>
<organism evidence="3 4">
    <name type="scientific">Chrysochromulina tobinii</name>
    <dbReference type="NCBI Taxonomy" id="1460289"/>
    <lineage>
        <taxon>Eukaryota</taxon>
        <taxon>Haptista</taxon>
        <taxon>Haptophyta</taxon>
        <taxon>Prymnesiophyceae</taxon>
        <taxon>Prymnesiales</taxon>
        <taxon>Chrysochromulinaceae</taxon>
        <taxon>Chrysochromulina</taxon>
    </lineage>
</organism>
<keyword evidence="2" id="KW-0472">Membrane</keyword>
<feature type="transmembrane region" description="Helical" evidence="2">
    <location>
        <begin position="92"/>
        <end position="114"/>
    </location>
</feature>
<comment type="caution">
    <text evidence="3">The sequence shown here is derived from an EMBL/GenBank/DDBJ whole genome shotgun (WGS) entry which is preliminary data.</text>
</comment>
<protein>
    <recommendedName>
        <fullName evidence="5">Transmembrane protein</fullName>
    </recommendedName>
</protein>
<dbReference type="CDD" id="cd14686">
    <property type="entry name" value="bZIP"/>
    <property type="match status" value="1"/>
</dbReference>
<feature type="transmembrane region" description="Helical" evidence="2">
    <location>
        <begin position="161"/>
        <end position="178"/>
    </location>
</feature>
<feature type="region of interest" description="Disordered" evidence="1">
    <location>
        <begin position="212"/>
        <end position="235"/>
    </location>
</feature>
<keyword evidence="4" id="KW-1185">Reference proteome</keyword>
<evidence type="ECO:0000256" key="2">
    <source>
        <dbReference type="SAM" id="Phobius"/>
    </source>
</evidence>
<feature type="region of interest" description="Disordered" evidence="1">
    <location>
        <begin position="331"/>
        <end position="385"/>
    </location>
</feature>
<proteinExistence type="predicted"/>
<feature type="transmembrane region" description="Helical" evidence="2">
    <location>
        <begin position="37"/>
        <end position="55"/>
    </location>
</feature>
<name>A0A0M0JA59_9EUKA</name>
<evidence type="ECO:0000313" key="4">
    <source>
        <dbReference type="Proteomes" id="UP000037460"/>
    </source>
</evidence>
<keyword evidence="2" id="KW-1133">Transmembrane helix</keyword>